<dbReference type="RefSeq" id="WP_014280060.1">
    <property type="nucleotide sequence ID" value="NC_016641.1"/>
</dbReference>
<evidence type="ECO:0000313" key="10">
    <source>
        <dbReference type="Proteomes" id="UP000005876"/>
    </source>
</evidence>
<evidence type="ECO:0000256" key="3">
    <source>
        <dbReference type="ARBA" id="ARBA00022777"/>
    </source>
</evidence>
<keyword evidence="3 9" id="KW-0418">Kinase</keyword>
<evidence type="ECO:0000256" key="4">
    <source>
        <dbReference type="ARBA" id="ARBA00022840"/>
    </source>
</evidence>
<dbReference type="eggNOG" id="COG2972">
    <property type="taxonomic scope" value="Bacteria"/>
</dbReference>
<name>G7VWD2_PAETH</name>
<proteinExistence type="predicted"/>
<keyword evidence="1" id="KW-0808">Transferase</keyword>
<reference evidence="10" key="1">
    <citation type="submission" date="2011-11" db="EMBL/GenBank/DDBJ databases">
        <title>Complete sequence of Paenibacillus terrae HPL-003.</title>
        <authorList>
            <person name="Shin S.H."/>
            <person name="Kim S."/>
            <person name="Kim J.Y."/>
        </authorList>
    </citation>
    <scope>NUCLEOTIDE SEQUENCE [LARGE SCALE GENOMIC DNA]</scope>
    <source>
        <strain evidence="10">HPL-003</strain>
    </source>
</reference>
<evidence type="ECO:0000256" key="2">
    <source>
        <dbReference type="ARBA" id="ARBA00022741"/>
    </source>
</evidence>
<dbReference type="Proteomes" id="UP000005876">
    <property type="component" value="Chromosome"/>
</dbReference>
<sequence>MGGRGRQKFTGIPTIRGKFIVLTLVLTVIPMVVLTFTFYRIAAHSLGEKSEALAMQSRQMSENYVNATLSDLNDLTNAILGNPDVHATLENKPEDDYEYLRNDETLSMVVRAQTQTKPYITSSLIYAANGGPKHSLYQGNVSVRFGGLPTLEEARVYYRRLLAEQPMMWMAHSPFESGKGMADDRLYVGKLLRKTTGDYAPLGFLLLEIDKASLFRGLAFHETDGNTQMWVLDQRGEPVYRLPEQAVADKSLLQQIANSAVDKPMLAKDWRAWNGRQTMISYGPLNEGQWTLLQKVDQSVLFEDARQMGAWTIWTFLIALVSGWMLSYRLSDTIRRPLLQLSRLMAVDGSTSAGTGTEGVTTNSGSSPRSIASPVTSSAQGSDGPAPVIFNPKDEVGQIGERFLHMMQKNHELYGQVYEALLSRKQAEFRALQAQINPHFLYNTLESLKGMALANGQRDMAEVIGAFGKCFRISLSYGREQISLGQEVEHVSAYVKVQQFRFRDSFEWICEVEEDICGFYVPKLILQPLVENAIYHGLKGRTDRGYIMLSGTKEGDALRLTVSDDGDGIGAGRLDDIRKSLDAERGSAIGFGLRNVHERLRHYGPQYGLSVTSEPGTYTSVTLLAPIRNE</sequence>
<keyword evidence="7" id="KW-0812">Transmembrane</keyword>
<feature type="domain" description="Histidine kinase" evidence="8">
    <location>
        <begin position="525"/>
        <end position="629"/>
    </location>
</feature>
<feature type="region of interest" description="Disordered" evidence="6">
    <location>
        <begin position="349"/>
        <end position="391"/>
    </location>
</feature>
<reference evidence="9 10" key="3">
    <citation type="journal article" date="2012" name="J. Bacteriol.">
        <title>Genome Sequence of Paenibacillus terrae HPL-003, a Xylanase-Producing Bacterium Isolated from Soil Found in Forest Residue.</title>
        <authorList>
            <person name="Shin S.H."/>
            <person name="Kim S."/>
            <person name="Kim J.Y."/>
            <person name="Song H.Y."/>
            <person name="Cho S.J."/>
            <person name="Kim D.R."/>
            <person name="Lee K.I."/>
            <person name="Lim H.K."/>
            <person name="Park N.J."/>
            <person name="Hwang I.T."/>
            <person name="Yang K.S."/>
        </authorList>
    </citation>
    <scope>NUCLEOTIDE SEQUENCE [LARGE SCALE GENOMIC DNA]</scope>
    <source>
        <strain evidence="9 10">HPL-003</strain>
    </source>
</reference>
<keyword evidence="7" id="KW-0472">Membrane</keyword>
<dbReference type="Gene3D" id="3.30.565.10">
    <property type="entry name" value="Histidine kinase-like ATPase, C-terminal domain"/>
    <property type="match status" value="1"/>
</dbReference>
<protein>
    <submittedName>
        <fullName evidence="9">Multi-sensor signal transduction histidine kinase</fullName>
    </submittedName>
</protein>
<evidence type="ECO:0000256" key="1">
    <source>
        <dbReference type="ARBA" id="ARBA00022679"/>
    </source>
</evidence>
<dbReference type="AlphaFoldDB" id="G7VWD2"/>
<keyword evidence="4" id="KW-0067">ATP-binding</keyword>
<dbReference type="HOGENOM" id="CLU_020473_6_1_9"/>
<organism evidence="9 10">
    <name type="scientific">Paenibacillus terrae (strain HPL-003)</name>
    <dbReference type="NCBI Taxonomy" id="985665"/>
    <lineage>
        <taxon>Bacteria</taxon>
        <taxon>Bacillati</taxon>
        <taxon>Bacillota</taxon>
        <taxon>Bacilli</taxon>
        <taxon>Bacillales</taxon>
        <taxon>Paenibacillaceae</taxon>
        <taxon>Paenibacillus</taxon>
    </lineage>
</organism>
<evidence type="ECO:0000256" key="6">
    <source>
        <dbReference type="SAM" id="MobiDB-lite"/>
    </source>
</evidence>
<dbReference type="OrthoDB" id="9776552at2"/>
<dbReference type="InterPro" id="IPR010559">
    <property type="entry name" value="Sig_transdc_His_kin_internal"/>
</dbReference>
<dbReference type="GO" id="GO:0000155">
    <property type="term" value="F:phosphorelay sensor kinase activity"/>
    <property type="evidence" value="ECO:0007669"/>
    <property type="project" value="InterPro"/>
</dbReference>
<dbReference type="GO" id="GO:0005524">
    <property type="term" value="F:ATP binding"/>
    <property type="evidence" value="ECO:0007669"/>
    <property type="project" value="UniProtKB-KW"/>
</dbReference>
<dbReference type="SUPFAM" id="SSF55874">
    <property type="entry name" value="ATPase domain of HSP90 chaperone/DNA topoisomerase II/histidine kinase"/>
    <property type="match status" value="1"/>
</dbReference>
<dbReference type="GO" id="GO:0016020">
    <property type="term" value="C:membrane"/>
    <property type="evidence" value="ECO:0007669"/>
    <property type="project" value="InterPro"/>
</dbReference>
<evidence type="ECO:0000313" key="9">
    <source>
        <dbReference type="EMBL" id="AET59333.1"/>
    </source>
</evidence>
<gene>
    <name evidence="9" type="ordered locus">HPL003_12900</name>
</gene>
<dbReference type="KEGG" id="pta:HPL003_12900"/>
<evidence type="ECO:0000259" key="8">
    <source>
        <dbReference type="PROSITE" id="PS50109"/>
    </source>
</evidence>
<dbReference type="EMBL" id="CP003107">
    <property type="protein sequence ID" value="AET59333.1"/>
    <property type="molecule type" value="Genomic_DNA"/>
</dbReference>
<evidence type="ECO:0000256" key="7">
    <source>
        <dbReference type="SAM" id="Phobius"/>
    </source>
</evidence>
<feature type="transmembrane region" description="Helical" evidence="7">
    <location>
        <begin position="20"/>
        <end position="39"/>
    </location>
</feature>
<accession>G7VWD2</accession>
<feature type="compositionally biased region" description="Polar residues" evidence="6">
    <location>
        <begin position="349"/>
        <end position="381"/>
    </location>
</feature>
<dbReference type="InterPro" id="IPR036890">
    <property type="entry name" value="HATPase_C_sf"/>
</dbReference>
<dbReference type="PANTHER" id="PTHR34220">
    <property type="entry name" value="SENSOR HISTIDINE KINASE YPDA"/>
    <property type="match status" value="1"/>
</dbReference>
<keyword evidence="7" id="KW-1133">Transmembrane helix</keyword>
<dbReference type="InterPro" id="IPR005467">
    <property type="entry name" value="His_kinase_dom"/>
</dbReference>
<dbReference type="PROSITE" id="PS50109">
    <property type="entry name" value="HIS_KIN"/>
    <property type="match status" value="1"/>
</dbReference>
<keyword evidence="5" id="KW-0902">Two-component regulatory system</keyword>
<dbReference type="Pfam" id="PF02518">
    <property type="entry name" value="HATPase_c"/>
    <property type="match status" value="1"/>
</dbReference>
<reference key="2">
    <citation type="submission" date="2011-11" db="EMBL/GenBank/DDBJ databases">
        <authorList>
            <person name="Shin S.H."/>
            <person name="Kim S."/>
            <person name="Kim J.Y."/>
        </authorList>
    </citation>
    <scope>NUCLEOTIDE SEQUENCE</scope>
    <source>
        <strain>HPL-003</strain>
    </source>
</reference>
<keyword evidence="2" id="KW-0547">Nucleotide-binding</keyword>
<dbReference type="Pfam" id="PF06580">
    <property type="entry name" value="His_kinase"/>
    <property type="match status" value="1"/>
</dbReference>
<dbReference type="InterPro" id="IPR050640">
    <property type="entry name" value="Bact_2-comp_sensor_kinase"/>
</dbReference>
<evidence type="ECO:0000256" key="5">
    <source>
        <dbReference type="ARBA" id="ARBA00023012"/>
    </source>
</evidence>
<dbReference type="InterPro" id="IPR003594">
    <property type="entry name" value="HATPase_dom"/>
</dbReference>
<dbReference type="STRING" id="985665.HPL003_12900"/>
<dbReference type="PANTHER" id="PTHR34220:SF7">
    <property type="entry name" value="SENSOR HISTIDINE KINASE YPDA"/>
    <property type="match status" value="1"/>
</dbReference>